<dbReference type="SMART" id="SM01002">
    <property type="entry name" value="AlaDh_PNT_C"/>
    <property type="match status" value="1"/>
</dbReference>
<dbReference type="PIRSF" id="PIRSF000183">
    <property type="entry name" value="Alanine_dh"/>
    <property type="match status" value="1"/>
</dbReference>
<keyword evidence="10" id="KW-1185">Reference proteome</keyword>
<protein>
    <recommendedName>
        <fullName evidence="3 6">Alanine dehydrogenase</fullName>
        <ecNumber evidence="3 6">1.4.1.1</ecNumber>
    </recommendedName>
</protein>
<dbReference type="Proteomes" id="UP001243212">
    <property type="component" value="Unassembled WGS sequence"/>
</dbReference>
<dbReference type="NCBIfam" id="TIGR00518">
    <property type="entry name" value="alaDH"/>
    <property type="match status" value="1"/>
</dbReference>
<dbReference type="PANTHER" id="PTHR42795:SF1">
    <property type="entry name" value="ALANINE DEHYDROGENASE"/>
    <property type="match status" value="1"/>
</dbReference>
<evidence type="ECO:0000313" key="9">
    <source>
        <dbReference type="EMBL" id="MDP9806448.1"/>
    </source>
</evidence>
<dbReference type="InterPro" id="IPR036291">
    <property type="entry name" value="NAD(P)-bd_dom_sf"/>
</dbReference>
<dbReference type="EC" id="1.4.1.1" evidence="3 6"/>
<dbReference type="SMART" id="SM01003">
    <property type="entry name" value="AlaDh_PNT_N"/>
    <property type="match status" value="1"/>
</dbReference>
<sequence length="368" mass="39501">MRIGVPTELKNNEFRVAVTPLTVNELVRAGHEVFVQAGAGAGSSITDEAYAEVGARIVEGADAVWSQAEMILKVKEPLPQEYELMREEQILFTYLHLAACEELTHELLNRKVTSIAYETVQSPDGSLPLLAPMSEVAGRLAAQIAAHMMLKVAGGRGILMGGVPGTRPAKIVVLGGGTVGFQAARISSAMGAQVTVYDVDFRRMSYIDDVTAGRIHTEYSTELSVAQGLKNADAVIGSVLIPGARTPQLVTNDMLADMKKGSVLVDVAIDQGGCFEASRPTTHDDPTFEFDGKLFYCVGNMPGSVPYTSTYALTKATLRYVTRIADVGWQRAMREMPDLAEGLSTFDGKLYEPGVAEAFGLELSTFSA</sequence>
<comment type="caution">
    <text evidence="9">The sequence shown here is derived from an EMBL/GenBank/DDBJ whole genome shotgun (WGS) entry which is preliminary data.</text>
</comment>
<feature type="domain" description="Alanine dehydrogenase/pyridine nucleotide transhydrogenase NAD(H)-binding" evidence="7">
    <location>
        <begin position="149"/>
        <end position="297"/>
    </location>
</feature>
<dbReference type="PROSITE" id="PS00836">
    <property type="entry name" value="ALADH_PNT_1"/>
    <property type="match status" value="1"/>
</dbReference>
<gene>
    <name evidence="9" type="ORF">J2S70_001030</name>
</gene>
<evidence type="ECO:0000256" key="6">
    <source>
        <dbReference type="PIRNR" id="PIRNR000183"/>
    </source>
</evidence>
<dbReference type="InterPro" id="IPR008141">
    <property type="entry name" value="Ala_DH"/>
</dbReference>
<evidence type="ECO:0000259" key="8">
    <source>
        <dbReference type="SMART" id="SM01003"/>
    </source>
</evidence>
<dbReference type="RefSeq" id="WP_307682673.1">
    <property type="nucleotide sequence ID" value="NZ_JAUSQX010000001.1"/>
</dbReference>
<evidence type="ECO:0000256" key="5">
    <source>
        <dbReference type="ARBA" id="ARBA00023027"/>
    </source>
</evidence>
<dbReference type="EMBL" id="JAUSQX010000001">
    <property type="protein sequence ID" value="MDP9806448.1"/>
    <property type="molecule type" value="Genomic_DNA"/>
</dbReference>
<comment type="catalytic activity">
    <reaction evidence="6">
        <text>L-alanine + NAD(+) + H2O = pyruvate + NH4(+) + NADH + H(+)</text>
        <dbReference type="Rhea" id="RHEA:18405"/>
        <dbReference type="ChEBI" id="CHEBI:15361"/>
        <dbReference type="ChEBI" id="CHEBI:15377"/>
        <dbReference type="ChEBI" id="CHEBI:15378"/>
        <dbReference type="ChEBI" id="CHEBI:28938"/>
        <dbReference type="ChEBI" id="CHEBI:57540"/>
        <dbReference type="ChEBI" id="CHEBI:57945"/>
        <dbReference type="ChEBI" id="CHEBI:57972"/>
        <dbReference type="EC" id="1.4.1.1"/>
    </reaction>
</comment>
<evidence type="ECO:0000256" key="4">
    <source>
        <dbReference type="ARBA" id="ARBA00023002"/>
    </source>
</evidence>
<dbReference type="SUPFAM" id="SSF52283">
    <property type="entry name" value="Formate/glycerate dehydrogenase catalytic domain-like"/>
    <property type="match status" value="1"/>
</dbReference>
<dbReference type="Pfam" id="PF05222">
    <property type="entry name" value="AlaDh_PNT_N"/>
    <property type="match status" value="1"/>
</dbReference>
<dbReference type="GO" id="GO:0000286">
    <property type="term" value="F:alanine dehydrogenase activity"/>
    <property type="evidence" value="ECO:0007669"/>
    <property type="project" value="UniProtKB-EC"/>
</dbReference>
<evidence type="ECO:0000256" key="2">
    <source>
        <dbReference type="ARBA" id="ARBA00005689"/>
    </source>
</evidence>
<dbReference type="InterPro" id="IPR007698">
    <property type="entry name" value="AlaDH/PNT_NAD(H)-bd"/>
</dbReference>
<keyword evidence="4 6" id="KW-0560">Oxidoreductase</keyword>
<dbReference type="PANTHER" id="PTHR42795">
    <property type="entry name" value="ALANINE DEHYDROGENASE"/>
    <property type="match status" value="1"/>
</dbReference>
<dbReference type="InterPro" id="IPR008142">
    <property type="entry name" value="AlaDH/PNT_CS1"/>
</dbReference>
<comment type="function">
    <text evidence="6">Catalyzes the reversible reductive amination of pyruvate to L-alanine.</text>
</comment>
<dbReference type="Gene3D" id="3.40.50.720">
    <property type="entry name" value="NAD(P)-binding Rossmann-like Domain"/>
    <property type="match status" value="2"/>
</dbReference>
<name>A0ABT9NI15_9ACTO</name>
<dbReference type="InterPro" id="IPR007886">
    <property type="entry name" value="AlaDH/PNT_N"/>
</dbReference>
<evidence type="ECO:0000256" key="3">
    <source>
        <dbReference type="ARBA" id="ARBA00012897"/>
    </source>
</evidence>
<organism evidence="9 10">
    <name type="scientific">Trueperella bonasi</name>
    <dbReference type="NCBI Taxonomy" id="312286"/>
    <lineage>
        <taxon>Bacteria</taxon>
        <taxon>Bacillati</taxon>
        <taxon>Actinomycetota</taxon>
        <taxon>Actinomycetes</taxon>
        <taxon>Actinomycetales</taxon>
        <taxon>Actinomycetaceae</taxon>
        <taxon>Trueperella</taxon>
    </lineage>
</organism>
<comment type="similarity">
    <text evidence="2 6">Belongs to the AlaDH/PNT family.</text>
</comment>
<comment type="pathway">
    <text evidence="1 6">Amino-acid degradation; L-alanine degradation via dehydrogenase pathway; NH(3) and pyruvate from L-alanine: step 1/1.</text>
</comment>
<keyword evidence="5 6" id="KW-0520">NAD</keyword>
<evidence type="ECO:0000313" key="10">
    <source>
        <dbReference type="Proteomes" id="UP001243212"/>
    </source>
</evidence>
<reference evidence="9 10" key="1">
    <citation type="submission" date="2023-07" db="EMBL/GenBank/DDBJ databases">
        <title>Sequencing the genomes of 1000 actinobacteria strains.</title>
        <authorList>
            <person name="Klenk H.-P."/>
        </authorList>
    </citation>
    <scope>NUCLEOTIDE SEQUENCE [LARGE SCALE GENOMIC DNA]</scope>
    <source>
        <strain evidence="9 10">DSM 17163</strain>
    </source>
</reference>
<evidence type="ECO:0000259" key="7">
    <source>
        <dbReference type="SMART" id="SM01002"/>
    </source>
</evidence>
<accession>A0ABT9NI15</accession>
<dbReference type="SUPFAM" id="SSF51735">
    <property type="entry name" value="NAD(P)-binding Rossmann-fold domains"/>
    <property type="match status" value="1"/>
</dbReference>
<proteinExistence type="inferred from homology"/>
<feature type="domain" description="Alanine dehydrogenase/pyridine nucleotide transhydrogenase N-terminal" evidence="8">
    <location>
        <begin position="4"/>
        <end position="137"/>
    </location>
</feature>
<evidence type="ECO:0000256" key="1">
    <source>
        <dbReference type="ARBA" id="ARBA00005206"/>
    </source>
</evidence>
<dbReference type="Pfam" id="PF01262">
    <property type="entry name" value="AlaDh_PNT_C"/>
    <property type="match status" value="1"/>
</dbReference>
<dbReference type="CDD" id="cd05305">
    <property type="entry name" value="L-AlaDH"/>
    <property type="match status" value="1"/>
</dbReference>